<keyword evidence="2" id="KW-1185">Reference proteome</keyword>
<comment type="caution">
    <text evidence="1">The sequence shown here is derived from an EMBL/GenBank/DDBJ whole genome shotgun (WGS) entry which is preliminary data.</text>
</comment>
<dbReference type="EMBL" id="CAAALY010267167">
    <property type="protein sequence ID" value="VEL40951.1"/>
    <property type="molecule type" value="Genomic_DNA"/>
</dbReference>
<evidence type="ECO:0000313" key="2">
    <source>
        <dbReference type="Proteomes" id="UP000784294"/>
    </source>
</evidence>
<reference evidence="1" key="1">
    <citation type="submission" date="2018-11" db="EMBL/GenBank/DDBJ databases">
        <authorList>
            <consortium name="Pathogen Informatics"/>
        </authorList>
    </citation>
    <scope>NUCLEOTIDE SEQUENCE</scope>
</reference>
<name>A0A448XNF0_9PLAT</name>
<sequence>MPHRPDAGWCRLVCYNDSPFRPCMWPLYLPVGLTWPRCPHTFSPAAPSPHPPATAHLFLHRLYALLLLLNYASAIDTTLDRHA</sequence>
<accession>A0A448XNF0</accession>
<dbReference type="Proteomes" id="UP000784294">
    <property type="component" value="Unassembled WGS sequence"/>
</dbReference>
<organism evidence="1 2">
    <name type="scientific">Protopolystoma xenopodis</name>
    <dbReference type="NCBI Taxonomy" id="117903"/>
    <lineage>
        <taxon>Eukaryota</taxon>
        <taxon>Metazoa</taxon>
        <taxon>Spiralia</taxon>
        <taxon>Lophotrochozoa</taxon>
        <taxon>Platyhelminthes</taxon>
        <taxon>Monogenea</taxon>
        <taxon>Polyopisthocotylea</taxon>
        <taxon>Polystomatidea</taxon>
        <taxon>Polystomatidae</taxon>
        <taxon>Protopolystoma</taxon>
    </lineage>
</organism>
<evidence type="ECO:0000313" key="1">
    <source>
        <dbReference type="EMBL" id="VEL40951.1"/>
    </source>
</evidence>
<dbReference type="AlphaFoldDB" id="A0A448XNF0"/>
<proteinExistence type="predicted"/>
<protein>
    <submittedName>
        <fullName evidence="1">Uncharacterized protein</fullName>
    </submittedName>
</protein>
<gene>
    <name evidence="1" type="ORF">PXEA_LOCUS34391</name>
</gene>